<dbReference type="Proteomes" id="UP001187192">
    <property type="component" value="Unassembled WGS sequence"/>
</dbReference>
<feature type="domain" description="Subtilisin-like protease fibronectin type-III" evidence="9">
    <location>
        <begin position="239"/>
        <end position="339"/>
    </location>
</feature>
<dbReference type="PROSITE" id="PS00138">
    <property type="entry name" value="SUBTILASE_SER"/>
    <property type="match status" value="1"/>
</dbReference>
<dbReference type="InterPro" id="IPR000209">
    <property type="entry name" value="Peptidase_S8/S53_dom"/>
</dbReference>
<keyword evidence="6" id="KW-0720">Serine protease</keyword>
<proteinExistence type="inferred from homology"/>
<keyword evidence="3" id="KW-0645">Protease</keyword>
<dbReference type="InterPro" id="IPR045051">
    <property type="entry name" value="SBT"/>
</dbReference>
<dbReference type="SUPFAM" id="SSF52743">
    <property type="entry name" value="Subtilisin-like"/>
    <property type="match status" value="1"/>
</dbReference>
<gene>
    <name evidence="10" type="ORF">TIFTF001_041693</name>
</gene>
<keyword evidence="4" id="KW-0732">Signal</keyword>
<comment type="similarity">
    <text evidence="2 7">Belongs to the peptidase S8 family.</text>
</comment>
<evidence type="ECO:0000256" key="5">
    <source>
        <dbReference type="ARBA" id="ARBA00022801"/>
    </source>
</evidence>
<accession>A0AA87ZGE1</accession>
<dbReference type="InterPro" id="IPR036852">
    <property type="entry name" value="Peptidase_S8/S53_dom_sf"/>
</dbReference>
<keyword evidence="5" id="KW-0378">Hydrolase</keyword>
<dbReference type="CDD" id="cd02120">
    <property type="entry name" value="PA_subtilisin_like"/>
    <property type="match status" value="1"/>
</dbReference>
<comment type="caution">
    <text evidence="7">Lacks conserved residue(s) required for the propagation of feature annotation.</text>
</comment>
<dbReference type="GO" id="GO:0005576">
    <property type="term" value="C:extracellular region"/>
    <property type="evidence" value="ECO:0007669"/>
    <property type="project" value="UniProtKB-SubCell"/>
</dbReference>
<reference evidence="10" key="1">
    <citation type="submission" date="2023-07" db="EMBL/GenBank/DDBJ databases">
        <title>draft genome sequence of fig (Ficus carica).</title>
        <authorList>
            <person name="Takahashi T."/>
            <person name="Nishimura K."/>
        </authorList>
    </citation>
    <scope>NUCLEOTIDE SEQUENCE</scope>
</reference>
<protein>
    <submittedName>
        <fullName evidence="10">Uncharacterized protein</fullName>
    </submittedName>
</protein>
<dbReference type="InterPro" id="IPR023828">
    <property type="entry name" value="Peptidase_S8_Ser-AS"/>
</dbReference>
<sequence>MGIFCYEESLDSKKLKGKLVLCKLASWGTESVIKGLGGIGTIIDSDQYPDVAQIFMAPATVVNSTVGETIHSYIHSTSSPTAVINRSYQLQVRAPFIASFSSRGPNPGTQRVLKKGDTQFSKFTIMSGTSMACPHVAGAAAYVKSFHPHWSPAAIKSAILTTATPMSQRVNHEAEFAYGAGQLDPRRALNPGLVYDMKEMSYVQFLCLEGYKDSSIAKLIGSKTVNCSSLIHGLGYDGLNYPNFQITLKGNQKTTFAIYRRTVTNVGPARAIYNATVRAPKGVEIIVTPMRLVFTKAMQKRSFKVVVKAKWDPNMEGKMVSGRLAWKSSRYVVRSPIVVYSPYIDDDHDVVKVINESNVL</sequence>
<dbReference type="GO" id="GO:0004252">
    <property type="term" value="F:serine-type endopeptidase activity"/>
    <property type="evidence" value="ECO:0007669"/>
    <property type="project" value="InterPro"/>
</dbReference>
<dbReference type="Pfam" id="PF17766">
    <property type="entry name" value="fn3_6"/>
    <property type="match status" value="1"/>
</dbReference>
<dbReference type="Gene3D" id="2.60.40.2310">
    <property type="match status" value="1"/>
</dbReference>
<evidence type="ECO:0000259" key="8">
    <source>
        <dbReference type="Pfam" id="PF00082"/>
    </source>
</evidence>
<keyword evidence="11" id="KW-1185">Reference proteome</keyword>
<dbReference type="EMBL" id="BTGU01001974">
    <property type="protein sequence ID" value="GMN32180.1"/>
    <property type="molecule type" value="Genomic_DNA"/>
</dbReference>
<evidence type="ECO:0000256" key="6">
    <source>
        <dbReference type="ARBA" id="ARBA00022825"/>
    </source>
</evidence>
<dbReference type="AlphaFoldDB" id="A0AA87ZGE1"/>
<evidence type="ECO:0000313" key="10">
    <source>
        <dbReference type="EMBL" id="GMN32180.1"/>
    </source>
</evidence>
<evidence type="ECO:0000256" key="4">
    <source>
        <dbReference type="ARBA" id="ARBA00022729"/>
    </source>
</evidence>
<evidence type="ECO:0000256" key="2">
    <source>
        <dbReference type="ARBA" id="ARBA00011073"/>
    </source>
</evidence>
<evidence type="ECO:0000256" key="3">
    <source>
        <dbReference type="ARBA" id="ARBA00022670"/>
    </source>
</evidence>
<dbReference type="Pfam" id="PF00082">
    <property type="entry name" value="Peptidase_S8"/>
    <property type="match status" value="1"/>
</dbReference>
<dbReference type="PANTHER" id="PTHR10795">
    <property type="entry name" value="PROPROTEIN CONVERTASE SUBTILISIN/KEXIN"/>
    <property type="match status" value="1"/>
</dbReference>
<dbReference type="Gene3D" id="3.40.50.200">
    <property type="entry name" value="Peptidase S8/S53 domain"/>
    <property type="match status" value="1"/>
</dbReference>
<name>A0AA87ZGE1_FICCA</name>
<comment type="caution">
    <text evidence="10">The sequence shown here is derived from an EMBL/GenBank/DDBJ whole genome shotgun (WGS) entry which is preliminary data.</text>
</comment>
<evidence type="ECO:0000256" key="1">
    <source>
        <dbReference type="ARBA" id="ARBA00004613"/>
    </source>
</evidence>
<comment type="subcellular location">
    <subcellularLocation>
        <location evidence="1">Secreted</location>
    </subcellularLocation>
</comment>
<dbReference type="GO" id="GO:0006508">
    <property type="term" value="P:proteolysis"/>
    <property type="evidence" value="ECO:0007669"/>
    <property type="project" value="UniProtKB-KW"/>
</dbReference>
<evidence type="ECO:0000259" key="9">
    <source>
        <dbReference type="Pfam" id="PF17766"/>
    </source>
</evidence>
<dbReference type="PROSITE" id="PS51892">
    <property type="entry name" value="SUBTILASE"/>
    <property type="match status" value="1"/>
</dbReference>
<dbReference type="InterPro" id="IPR041469">
    <property type="entry name" value="Subtilisin-like_FN3"/>
</dbReference>
<evidence type="ECO:0000313" key="11">
    <source>
        <dbReference type="Proteomes" id="UP001187192"/>
    </source>
</evidence>
<dbReference type="Gene3D" id="3.50.30.30">
    <property type="match status" value="1"/>
</dbReference>
<feature type="domain" description="Peptidase S8/S53" evidence="8">
    <location>
        <begin position="97"/>
        <end position="181"/>
    </location>
</feature>
<organism evidence="10 11">
    <name type="scientific">Ficus carica</name>
    <name type="common">Common fig</name>
    <dbReference type="NCBI Taxonomy" id="3494"/>
    <lineage>
        <taxon>Eukaryota</taxon>
        <taxon>Viridiplantae</taxon>
        <taxon>Streptophyta</taxon>
        <taxon>Embryophyta</taxon>
        <taxon>Tracheophyta</taxon>
        <taxon>Spermatophyta</taxon>
        <taxon>Magnoliopsida</taxon>
        <taxon>eudicotyledons</taxon>
        <taxon>Gunneridae</taxon>
        <taxon>Pentapetalae</taxon>
        <taxon>rosids</taxon>
        <taxon>fabids</taxon>
        <taxon>Rosales</taxon>
        <taxon>Moraceae</taxon>
        <taxon>Ficeae</taxon>
        <taxon>Ficus</taxon>
    </lineage>
</organism>
<evidence type="ECO:0000256" key="7">
    <source>
        <dbReference type="PROSITE-ProRule" id="PRU01240"/>
    </source>
</evidence>